<dbReference type="Pfam" id="PF00575">
    <property type="entry name" value="S1"/>
    <property type="match status" value="1"/>
</dbReference>
<keyword evidence="15 16" id="KW-0472">Membrane</keyword>
<feature type="binding site" evidence="16">
    <location>
        <position position="404"/>
    </location>
    <ligand>
        <name>Zn(2+)</name>
        <dbReference type="ChEBI" id="CHEBI:29105"/>
        <note>ligand shared between dimeric partners</note>
    </ligand>
</feature>
<proteinExistence type="inferred from homology"/>
<dbReference type="InterPro" id="IPR048583">
    <property type="entry name" value="RNase_E_G_thioredoxin-like"/>
</dbReference>
<evidence type="ECO:0000256" key="12">
    <source>
        <dbReference type="ARBA" id="ARBA00022833"/>
    </source>
</evidence>
<feature type="compositionally biased region" description="Basic and acidic residues" evidence="17">
    <location>
        <begin position="717"/>
        <end position="749"/>
    </location>
</feature>
<dbReference type="Pfam" id="PF10150">
    <property type="entry name" value="RNase_E_G"/>
    <property type="match status" value="1"/>
</dbReference>
<dbReference type="GO" id="GO:0000049">
    <property type="term" value="F:tRNA binding"/>
    <property type="evidence" value="ECO:0007669"/>
    <property type="project" value="UniProtKB-KW"/>
</dbReference>
<dbReference type="InterPro" id="IPR003029">
    <property type="entry name" value="S1_domain"/>
</dbReference>
<dbReference type="GO" id="GO:0008270">
    <property type="term" value="F:zinc ion binding"/>
    <property type="evidence" value="ECO:0007669"/>
    <property type="project" value="UniProtKB-UniRule"/>
</dbReference>
<evidence type="ECO:0000313" key="20">
    <source>
        <dbReference type="Proteomes" id="UP000254055"/>
    </source>
</evidence>
<dbReference type="PANTHER" id="PTHR30001">
    <property type="entry name" value="RIBONUCLEASE"/>
    <property type="match status" value="1"/>
</dbReference>
<keyword evidence="5 16" id="KW-0698">rRNA processing</keyword>
<keyword evidence="7 16" id="KW-0540">Nuclease</keyword>
<feature type="region of interest" description="Required for zinc-mediated homotetramerization and catalytic activity" evidence="16">
    <location>
        <begin position="401"/>
        <end position="404"/>
    </location>
</feature>
<comment type="catalytic activity">
    <reaction evidence="16">
        <text>Endonucleolytic cleavage of single-stranded RNA in A- and U-rich regions.</text>
        <dbReference type="EC" id="3.1.26.12"/>
    </reaction>
</comment>
<dbReference type="SUPFAM" id="SSF50249">
    <property type="entry name" value="Nucleic acid-binding proteins"/>
    <property type="match status" value="1"/>
</dbReference>
<evidence type="ECO:0000256" key="16">
    <source>
        <dbReference type="HAMAP-Rule" id="MF_00970"/>
    </source>
</evidence>
<feature type="region of interest" description="Disordered" evidence="17">
    <location>
        <begin position="562"/>
        <end position="758"/>
    </location>
</feature>
<dbReference type="Gene3D" id="2.40.50.140">
    <property type="entry name" value="Nucleic acid-binding proteins"/>
    <property type="match status" value="1"/>
</dbReference>
<keyword evidence="10 16" id="KW-0255">Endonuclease</keyword>
<keyword evidence="6 16" id="KW-0819">tRNA processing</keyword>
<feature type="compositionally biased region" description="Low complexity" evidence="17">
    <location>
        <begin position="686"/>
        <end position="716"/>
    </location>
</feature>
<comment type="similarity">
    <text evidence="1">Belongs to the RNase E/G family. RNase G subfamily.</text>
</comment>
<dbReference type="SMART" id="SM00316">
    <property type="entry name" value="S1"/>
    <property type="match status" value="1"/>
</dbReference>
<dbReference type="PROSITE" id="PS50126">
    <property type="entry name" value="S1"/>
    <property type="match status" value="1"/>
</dbReference>
<keyword evidence="14 16" id="KW-0694">RNA-binding</keyword>
<comment type="subunit">
    <text evidence="16">Homotetramer formed by a dimer of dimers.</text>
</comment>
<comment type="subcellular location">
    <subcellularLocation>
        <location evidence="16">Cytoplasm</location>
    </subcellularLocation>
    <subcellularLocation>
        <location evidence="16">Cell inner membrane</location>
        <topology evidence="16">Peripheral membrane protein</topology>
        <orientation evidence="16">Cytoplasmic side</orientation>
    </subcellularLocation>
</comment>
<feature type="compositionally biased region" description="Basic and acidic residues" evidence="17">
    <location>
        <begin position="655"/>
        <end position="665"/>
    </location>
</feature>
<evidence type="ECO:0000256" key="9">
    <source>
        <dbReference type="ARBA" id="ARBA00022730"/>
    </source>
</evidence>
<evidence type="ECO:0000256" key="14">
    <source>
        <dbReference type="ARBA" id="ARBA00022884"/>
    </source>
</evidence>
<dbReference type="HAMAP" id="MF_00970">
    <property type="entry name" value="RNase_E"/>
    <property type="match status" value="1"/>
</dbReference>
<dbReference type="FunFam" id="2.40.50.140:FF:000040">
    <property type="entry name" value="Ribonuclease E"/>
    <property type="match status" value="1"/>
</dbReference>
<feature type="region of interest" description="Disordered" evidence="17">
    <location>
        <begin position="491"/>
        <end position="532"/>
    </location>
</feature>
<evidence type="ECO:0000256" key="10">
    <source>
        <dbReference type="ARBA" id="ARBA00022759"/>
    </source>
</evidence>
<feature type="binding site" evidence="16">
    <location>
        <position position="343"/>
    </location>
    <ligand>
        <name>Mg(2+)</name>
        <dbReference type="ChEBI" id="CHEBI:18420"/>
        <note>catalytic</note>
    </ligand>
</feature>
<evidence type="ECO:0000256" key="7">
    <source>
        <dbReference type="ARBA" id="ARBA00022722"/>
    </source>
</evidence>
<evidence type="ECO:0000256" key="17">
    <source>
        <dbReference type="SAM" id="MobiDB-lite"/>
    </source>
</evidence>
<feature type="compositionally biased region" description="Basic residues" evidence="17">
    <location>
        <begin position="585"/>
        <end position="601"/>
    </location>
</feature>
<feature type="compositionally biased region" description="Basic and acidic residues" evidence="17">
    <location>
        <begin position="562"/>
        <end position="580"/>
    </location>
</feature>
<evidence type="ECO:0000256" key="4">
    <source>
        <dbReference type="ARBA" id="ARBA00022519"/>
    </source>
</evidence>
<dbReference type="GO" id="GO:0008995">
    <property type="term" value="F:ribonuclease E activity"/>
    <property type="evidence" value="ECO:0007669"/>
    <property type="project" value="UniProtKB-EC"/>
</dbReference>
<evidence type="ECO:0000256" key="5">
    <source>
        <dbReference type="ARBA" id="ARBA00022552"/>
    </source>
</evidence>
<comment type="function">
    <text evidence="16">Endoribonuclease that plays a central role in RNA processing and decay. Required for the maturation of 5S and 16S rRNAs and the majority of tRNAs. Also involved in the degradation of most mRNAs.</text>
</comment>
<keyword evidence="11 16" id="KW-0378">Hydrolase</keyword>
<dbReference type="Proteomes" id="UP000254055">
    <property type="component" value="Unassembled WGS sequence"/>
</dbReference>
<dbReference type="InterPro" id="IPR019307">
    <property type="entry name" value="RNA-bd_AU-1/RNase_E/G"/>
</dbReference>
<comment type="cofactor">
    <cofactor evidence="16">
        <name>Mg(2+)</name>
        <dbReference type="ChEBI" id="CHEBI:18420"/>
    </cofactor>
    <text evidence="16">Binds 1 Mg(2+) ion per subunit.</text>
</comment>
<dbReference type="InterPro" id="IPR028878">
    <property type="entry name" value="RNase_E"/>
</dbReference>
<protein>
    <recommendedName>
        <fullName evidence="16">Ribonuclease E</fullName>
        <shortName evidence="16">RNase E</shortName>
        <ecNumber evidence="16">3.1.26.12</ecNumber>
    </recommendedName>
</protein>
<dbReference type="PANTHER" id="PTHR30001:SF1">
    <property type="entry name" value="RIBONUCLEASE E_G-LIKE PROTEIN, CHLOROPLASTIC"/>
    <property type="match status" value="1"/>
</dbReference>
<dbReference type="NCBIfam" id="TIGR00757">
    <property type="entry name" value="RNaseEG"/>
    <property type="match status" value="1"/>
</dbReference>
<accession>A0A378WGZ8</accession>
<keyword evidence="4 16" id="KW-0997">Cell inner membrane</keyword>
<dbReference type="GO" id="GO:0006364">
    <property type="term" value="P:rRNA processing"/>
    <property type="evidence" value="ECO:0007669"/>
    <property type="project" value="UniProtKB-UniRule"/>
</dbReference>
<keyword evidence="12 16" id="KW-0862">Zinc</keyword>
<feature type="binding site" evidence="16">
    <location>
        <position position="300"/>
    </location>
    <ligand>
        <name>Mg(2+)</name>
        <dbReference type="ChEBI" id="CHEBI:18420"/>
        <note>catalytic</note>
    </ligand>
</feature>
<keyword evidence="8 16" id="KW-0479">Metal-binding</keyword>
<evidence type="ECO:0000256" key="11">
    <source>
        <dbReference type="ARBA" id="ARBA00022801"/>
    </source>
</evidence>
<keyword evidence="2 16" id="KW-1003">Cell membrane</keyword>
<dbReference type="InterPro" id="IPR004659">
    <property type="entry name" value="RNase_E/G"/>
</dbReference>
<name>A0A378WGZ8_9NEIS</name>
<dbReference type="GO" id="GO:0005737">
    <property type="term" value="C:cytoplasm"/>
    <property type="evidence" value="ECO:0007669"/>
    <property type="project" value="UniProtKB-SubCell"/>
</dbReference>
<keyword evidence="9 16" id="KW-0699">rRNA-binding</keyword>
<keyword evidence="16" id="KW-0820">tRNA-binding</keyword>
<reference evidence="19 20" key="1">
    <citation type="submission" date="2018-06" db="EMBL/GenBank/DDBJ databases">
        <authorList>
            <consortium name="Pathogen Informatics"/>
            <person name="Doyle S."/>
        </authorList>
    </citation>
    <scope>NUCLEOTIDE SEQUENCE [LARGE SCALE GENOMIC DNA]</scope>
    <source>
        <strain evidence="19 20">NCTC12229</strain>
    </source>
</reference>
<feature type="binding site" evidence="16">
    <location>
        <position position="401"/>
    </location>
    <ligand>
        <name>Zn(2+)</name>
        <dbReference type="ChEBI" id="CHEBI:29105"/>
        <note>ligand shared between dimeric partners</note>
    </ligand>
</feature>
<evidence type="ECO:0000256" key="1">
    <source>
        <dbReference type="ARBA" id="ARBA00005663"/>
    </source>
</evidence>
<evidence type="ECO:0000256" key="6">
    <source>
        <dbReference type="ARBA" id="ARBA00022694"/>
    </source>
</evidence>
<dbReference type="GO" id="GO:0008033">
    <property type="term" value="P:tRNA processing"/>
    <property type="evidence" value="ECO:0007669"/>
    <property type="project" value="UniProtKB-UniRule"/>
</dbReference>
<evidence type="ECO:0000259" key="18">
    <source>
        <dbReference type="PROSITE" id="PS50126"/>
    </source>
</evidence>
<dbReference type="EC" id="3.1.26.12" evidence="16"/>
<dbReference type="GO" id="GO:0000287">
    <property type="term" value="F:magnesium ion binding"/>
    <property type="evidence" value="ECO:0007669"/>
    <property type="project" value="UniProtKB-UniRule"/>
</dbReference>
<comment type="cofactor">
    <cofactor evidence="16">
        <name>Zn(2+)</name>
        <dbReference type="ChEBI" id="CHEBI:29105"/>
    </cofactor>
    <text evidence="16">Binds 2 Zn(2+) ions per homotetramer.</text>
</comment>
<dbReference type="CDD" id="cd04453">
    <property type="entry name" value="S1_RNase_E"/>
    <property type="match status" value="1"/>
</dbReference>
<keyword evidence="3 16" id="KW-0963">Cytoplasm</keyword>
<comment type="similarity">
    <text evidence="16">Belongs to the RNase E/G family. RNase E subfamily.</text>
</comment>
<organism evidence="19 20">
    <name type="scientific">Neisseria zoodegmatis</name>
    <dbReference type="NCBI Taxonomy" id="326523"/>
    <lineage>
        <taxon>Bacteria</taxon>
        <taxon>Pseudomonadati</taxon>
        <taxon>Pseudomonadota</taxon>
        <taxon>Betaproteobacteria</taxon>
        <taxon>Neisseriales</taxon>
        <taxon>Neisseriaceae</taxon>
        <taxon>Neisseria</taxon>
    </lineage>
</organism>
<dbReference type="EMBL" id="UGRS01000001">
    <property type="protein sequence ID" value="SUA36718.1"/>
    <property type="molecule type" value="Genomic_DNA"/>
</dbReference>
<evidence type="ECO:0000256" key="13">
    <source>
        <dbReference type="ARBA" id="ARBA00022842"/>
    </source>
</evidence>
<evidence type="ECO:0000256" key="3">
    <source>
        <dbReference type="ARBA" id="ARBA00022490"/>
    </source>
</evidence>
<dbReference type="AlphaFoldDB" id="A0A378WGZ8"/>
<evidence type="ECO:0000313" key="19">
    <source>
        <dbReference type="EMBL" id="SUA36718.1"/>
    </source>
</evidence>
<keyword evidence="13 16" id="KW-0460">Magnesium</keyword>
<dbReference type="GO" id="GO:0019843">
    <property type="term" value="F:rRNA binding"/>
    <property type="evidence" value="ECO:0007669"/>
    <property type="project" value="UniProtKB-KW"/>
</dbReference>
<dbReference type="Pfam" id="PF20833">
    <property type="entry name" value="RNase_E_G_Thio"/>
    <property type="match status" value="1"/>
</dbReference>
<dbReference type="GO" id="GO:0006402">
    <property type="term" value="P:mRNA catabolic process"/>
    <property type="evidence" value="ECO:0007669"/>
    <property type="project" value="UniProtKB-UniRule"/>
</dbReference>
<evidence type="ECO:0000256" key="8">
    <source>
        <dbReference type="ARBA" id="ARBA00022723"/>
    </source>
</evidence>
<gene>
    <name evidence="16 19" type="primary">rne</name>
    <name evidence="19" type="ORF">NCTC12229_01146</name>
</gene>
<dbReference type="Gene3D" id="3.40.1260.20">
    <property type="entry name" value="Ribonuclease E, catalytic domain"/>
    <property type="match status" value="1"/>
</dbReference>
<dbReference type="InterPro" id="IPR012340">
    <property type="entry name" value="NA-bd_OB-fold"/>
</dbReference>
<evidence type="ECO:0000256" key="15">
    <source>
        <dbReference type="ARBA" id="ARBA00023136"/>
    </source>
</evidence>
<dbReference type="GO" id="GO:0009898">
    <property type="term" value="C:cytoplasmic side of plasma membrane"/>
    <property type="evidence" value="ECO:0007669"/>
    <property type="project" value="UniProtKB-UniRule"/>
</dbReference>
<feature type="compositionally biased region" description="Basic and acidic residues" evidence="17">
    <location>
        <begin position="603"/>
        <end position="646"/>
    </location>
</feature>
<evidence type="ECO:0000256" key="2">
    <source>
        <dbReference type="ARBA" id="ARBA00022475"/>
    </source>
</evidence>
<sequence length="966" mass="106614">MKRMLFNATQAEELRVAIVDGQTLLDLDIETLGKEQRKGNIYKGIITRIEPSLEACFVDYGTDRHGFLPFKEVSRSYFQDYEGGRARIQDVLKEGMEVIVQVEKDERGNKGAALTTFISLAGRYLVLMPNNPRGGGVSRRIEGEERQELKAAMAELDVPRGMSLIARTAGIGRSVEELQWDFNYLQQLWQAIEEAGKAHNEPYLLFMESSLLIRAIRDYFRPDIGEILVDNQEVYDQISEFMSYVMPNNVGRLKLYKDHTPLFSRFQIEHQIESAFSRSVSLPSGGAIVIDHTEALVSIDVNSARATRGADIEDTAFKTNMEAAEEVARQMRLRDLGGLVVIDFIDMENAKHQRDVENVLRDALKKDRARVQMGKLSRFGLLELSRQRLKPALGESSHIACPRCAGTGVIRSIESTALHVLRIIQEEAMKDNTGEVHAQVPVDVATFLLNEKRAELFGMEERLDVSVFLIPNIHLENPHYEITRVRTDDVDDNAEPSYKRVAAPEEDENAKPFGGEKAKAARPEPAVKGVKHTQPAPIVVETPPSSSWWSGFKSWLGKVFSGDKKEPEKAPEAEKSEKRNGNRSGNRRPSNRRQHPRRNQQLKRQDESVKEEAPVIEAETKESAKESTREPRGNRRGQNDNRERNRQSQAASESRQNESETKPAAKENGNNEQRQDNRRRNRAEKPATPAATPAVNALAATVDNAPETVAVAPAEPVRTEKADGKERENRSSRQERGRNRDRDQRDRRNSSKKRNIPSAAKIEQYLSIAEAADKVRFAVAHVFGEAEETPLAVAVSAPLAEANAAVAAEADNRPLVVVVPEIETDTAEAAPAPALFAVESAAPAAAVEAVTASEQSIIETAVANAEEALSKVIGITHIEETPEAESGAAVPAAESLAKPAETAAASVSDGLDLGGLVLVQTRADALEAAAEWSQPETAIGLRRADMPKAVETSVSDTPLVQVETQK</sequence>
<feature type="domain" description="S1 motif" evidence="18">
    <location>
        <begin position="39"/>
        <end position="117"/>
    </location>
</feature>